<dbReference type="Gene3D" id="3.30.450.40">
    <property type="match status" value="2"/>
</dbReference>
<dbReference type="SUPFAM" id="SSF55781">
    <property type="entry name" value="GAF domain-like"/>
    <property type="match status" value="2"/>
</dbReference>
<feature type="region of interest" description="Disordered" evidence="1">
    <location>
        <begin position="1"/>
        <end position="27"/>
    </location>
</feature>
<dbReference type="SUPFAM" id="SSF55874">
    <property type="entry name" value="ATPase domain of HSP90 chaperone/DNA topoisomerase II/histidine kinase"/>
    <property type="match status" value="1"/>
</dbReference>
<feature type="compositionally biased region" description="Basic and acidic residues" evidence="1">
    <location>
        <begin position="1"/>
        <end position="10"/>
    </location>
</feature>
<sequence length="558" mass="59662">MSSSPRDRPVRTRPSPAPSPGGDPGALADRFRDLLGRIREMGRETTVAGRLRRMVELSVGLTRAQYAAFAVRAPDGGVERYVLSSADTEEVATIQLRLTLHGVDGSAHLRGLAARTASRPEPAAGRRRLPRSPVLEVPLQTRFGLYGTLYVFGSSGAEPFTADDRELLDHLVETTALGVDNASHLEEARQRQHWLMASAEVSRLLLGGDGDERAVWREIAANVKYLAGARTVTISRPSEDDPDELEVQVASGVGAEALEGRRYARAGSLADLAISTGEVQLVTVGDRRGVHSDVEPSIGVGPLLALPLKGRGEVHGAVVVSRPLGEPAFAAADVSMAEDFATQAALALELAETRSARQLLEDRDEHDRIPDTLQDQVIQRLFSIGLSLQSTAGEVLGAAARPRLFRAITDIDDTIQQVRASVDPRRRGERSAAMTLLRTTVLGLVDELEPDLGFRPEVVFAGTLDTVVDAGASTVVERVLRTALQDAVRPAGAHRGRVEVSGGGDGLTLLVADDGAGLAERGTAVARLWEQAADDGQIFTVERPADGGLRLRWLLPQG</sequence>
<protein>
    <submittedName>
        <fullName evidence="3">GAF domain-containing protein</fullName>
    </submittedName>
</protein>
<dbReference type="InterPro" id="IPR003018">
    <property type="entry name" value="GAF"/>
</dbReference>
<dbReference type="Pfam" id="PF01590">
    <property type="entry name" value="GAF"/>
    <property type="match status" value="1"/>
</dbReference>
<organism evidence="3 4">
    <name type="scientific">Microlunatus capsulatus</name>
    <dbReference type="NCBI Taxonomy" id="99117"/>
    <lineage>
        <taxon>Bacteria</taxon>
        <taxon>Bacillati</taxon>
        <taxon>Actinomycetota</taxon>
        <taxon>Actinomycetes</taxon>
        <taxon>Propionibacteriales</taxon>
        <taxon>Propionibacteriaceae</taxon>
        <taxon>Microlunatus</taxon>
    </lineage>
</organism>
<evidence type="ECO:0000259" key="2">
    <source>
        <dbReference type="SMART" id="SM00065"/>
    </source>
</evidence>
<keyword evidence="4" id="KW-1185">Reference proteome</keyword>
<dbReference type="Proteomes" id="UP000758168">
    <property type="component" value="Unassembled WGS sequence"/>
</dbReference>
<evidence type="ECO:0000313" key="4">
    <source>
        <dbReference type="Proteomes" id="UP000758168"/>
    </source>
</evidence>
<dbReference type="SMART" id="SM00065">
    <property type="entry name" value="GAF"/>
    <property type="match status" value="1"/>
</dbReference>
<reference evidence="3 4" key="1">
    <citation type="submission" date="2021-03" db="EMBL/GenBank/DDBJ databases">
        <title>Sequencing the genomes of 1000 actinobacteria strains.</title>
        <authorList>
            <person name="Klenk H.-P."/>
        </authorList>
    </citation>
    <scope>NUCLEOTIDE SEQUENCE [LARGE SCALE GENOMIC DNA]</scope>
    <source>
        <strain evidence="3 4">DSM 12936</strain>
    </source>
</reference>
<dbReference type="InterPro" id="IPR036890">
    <property type="entry name" value="HATPase_C_sf"/>
</dbReference>
<dbReference type="Gene3D" id="3.30.565.10">
    <property type="entry name" value="Histidine kinase-like ATPase, C-terminal domain"/>
    <property type="match status" value="1"/>
</dbReference>
<name>A0ABS4ZB96_9ACTN</name>
<evidence type="ECO:0000256" key="1">
    <source>
        <dbReference type="SAM" id="MobiDB-lite"/>
    </source>
</evidence>
<dbReference type="RefSeq" id="WP_210057632.1">
    <property type="nucleotide sequence ID" value="NZ_BAAAMH010000010.1"/>
</dbReference>
<dbReference type="InterPro" id="IPR029016">
    <property type="entry name" value="GAF-like_dom_sf"/>
</dbReference>
<feature type="domain" description="GAF" evidence="2">
    <location>
        <begin position="211"/>
        <end position="358"/>
    </location>
</feature>
<comment type="caution">
    <text evidence="3">The sequence shown here is derived from an EMBL/GenBank/DDBJ whole genome shotgun (WGS) entry which is preliminary data.</text>
</comment>
<evidence type="ECO:0000313" key="3">
    <source>
        <dbReference type="EMBL" id="MBP2418264.1"/>
    </source>
</evidence>
<gene>
    <name evidence="3" type="ORF">JOF54_003186</name>
</gene>
<dbReference type="EMBL" id="JAGIOB010000001">
    <property type="protein sequence ID" value="MBP2418264.1"/>
    <property type="molecule type" value="Genomic_DNA"/>
</dbReference>
<proteinExistence type="predicted"/>
<accession>A0ABS4ZB96</accession>